<dbReference type="Pfam" id="PF10809">
    <property type="entry name" value="DUF2732"/>
    <property type="match status" value="1"/>
</dbReference>
<organism evidence="1 2">
    <name type="scientific">Brenneria roseae subsp. americana</name>
    <dbReference type="NCBI Taxonomy" id="1508507"/>
    <lineage>
        <taxon>Bacteria</taxon>
        <taxon>Pseudomonadati</taxon>
        <taxon>Pseudomonadota</taxon>
        <taxon>Gammaproteobacteria</taxon>
        <taxon>Enterobacterales</taxon>
        <taxon>Pectobacteriaceae</taxon>
        <taxon>Brenneria</taxon>
    </lineage>
</organism>
<dbReference type="OrthoDB" id="6546490at2"/>
<sequence>MKNAEVKQMSVEDNGALVELLRKARLSEKKDQHLAFSVRLDALTVYILSKSLSVNEIADLLQKEAARFEASAQELI</sequence>
<evidence type="ECO:0000313" key="2">
    <source>
        <dbReference type="Proteomes" id="UP000245138"/>
    </source>
</evidence>
<evidence type="ECO:0000313" key="1">
    <source>
        <dbReference type="EMBL" id="PWC10914.1"/>
    </source>
</evidence>
<dbReference type="EMBL" id="QDKJ01000012">
    <property type="protein sequence ID" value="PWC10914.1"/>
    <property type="molecule type" value="Genomic_DNA"/>
</dbReference>
<accession>A0A2U1TNC6</accession>
<proteinExistence type="predicted"/>
<gene>
    <name evidence="1" type="ORF">B4923_15495</name>
</gene>
<keyword evidence="2" id="KW-1185">Reference proteome</keyword>
<evidence type="ECO:0008006" key="3">
    <source>
        <dbReference type="Google" id="ProtNLM"/>
    </source>
</evidence>
<comment type="caution">
    <text evidence="1">The sequence shown here is derived from an EMBL/GenBank/DDBJ whole genome shotgun (WGS) entry which is preliminary data.</text>
</comment>
<name>A0A2U1TNC6_9GAMM</name>
<dbReference type="AlphaFoldDB" id="A0A2U1TNC6"/>
<dbReference type="InterPro" id="IPR020126">
    <property type="entry name" value="DUF2732"/>
</dbReference>
<dbReference type="Proteomes" id="UP000245138">
    <property type="component" value="Unassembled WGS sequence"/>
</dbReference>
<protein>
    <recommendedName>
        <fullName evidence="3">DUF2732 domain-containing protein</fullName>
    </recommendedName>
</protein>
<reference evidence="1 2" key="1">
    <citation type="submission" date="2018-04" db="EMBL/GenBank/DDBJ databases">
        <title>Brenneria corticis sp.nov.</title>
        <authorList>
            <person name="Li Y."/>
        </authorList>
    </citation>
    <scope>NUCLEOTIDE SEQUENCE [LARGE SCALE GENOMIC DNA]</scope>
    <source>
        <strain evidence="1 2">LMG 27715</strain>
    </source>
</reference>
<dbReference type="RefSeq" id="WP_109055269.1">
    <property type="nucleotide sequence ID" value="NZ_QDKJ01000012.1"/>
</dbReference>